<evidence type="ECO:0000259" key="2">
    <source>
        <dbReference type="Pfam" id="PF13193"/>
    </source>
</evidence>
<dbReference type="InterPro" id="IPR025110">
    <property type="entry name" value="AMP-bd_C"/>
</dbReference>
<dbReference type="SUPFAM" id="SSF56801">
    <property type="entry name" value="Acetyl-CoA synthetase-like"/>
    <property type="match status" value="1"/>
</dbReference>
<proteinExistence type="predicted"/>
<evidence type="ECO:0008006" key="5">
    <source>
        <dbReference type="Google" id="ProtNLM"/>
    </source>
</evidence>
<sequence>MLSLNKNSVPVENILLYGDTTPDAIAIVDDEKSLTYRELKLAVTNLACSIIDYFDNIEEKRAIVLSDGSTDMVIAILAIQCAGGAYIPIEPKVPLERVRSIFDDASPRLIINDLRNSERAIELSNALDIPQLTCQLNSLVTAENQPSPPLPKLLPNTPAVVFFTSGSTGKPKGVELGHLGYQAWFEGIQECFNVSQGDRVALTTNHSFDLSLGELLLGLVSGATLVVAPQSTVRDPLSIIPWLDKHKITVWQSVPSLMKQILPFYDLSDALTSLRVLMFCGEPLELGLVRNFHTTFPQSLTRAINLYGPVEASIQVTWCWADKYFDSNMVNVPIGKELAYANVETIPHGKSGQELIVSGPHLALRYLDEDKDREAFISEDGSSRYYKTGDLVVEGEDGDLIFDGRTDDQVKINGYRIELPEIEKALLQHTAATDACVIAHTEGTEKTLVAFVVAEGTNSREIRRQLSTSLPVYMLPKRFVFMDKLPLTQNGKRDKVLMKREYI</sequence>
<evidence type="ECO:0000259" key="1">
    <source>
        <dbReference type="Pfam" id="PF00501"/>
    </source>
</evidence>
<organism evidence="3 4">
    <name type="scientific">Vibrio lentus</name>
    <dbReference type="NCBI Taxonomy" id="136468"/>
    <lineage>
        <taxon>Bacteria</taxon>
        <taxon>Pseudomonadati</taxon>
        <taxon>Pseudomonadota</taxon>
        <taxon>Gammaproteobacteria</taxon>
        <taxon>Vibrionales</taxon>
        <taxon>Vibrionaceae</taxon>
        <taxon>Vibrio</taxon>
    </lineage>
</organism>
<dbReference type="Proteomes" id="UP000235554">
    <property type="component" value="Unassembled WGS sequence"/>
</dbReference>
<dbReference type="GO" id="GO:0005737">
    <property type="term" value="C:cytoplasm"/>
    <property type="evidence" value="ECO:0007669"/>
    <property type="project" value="TreeGrafter"/>
</dbReference>
<dbReference type="PANTHER" id="PTHR45527:SF1">
    <property type="entry name" value="FATTY ACID SYNTHASE"/>
    <property type="match status" value="1"/>
</dbReference>
<dbReference type="Gene3D" id="3.40.50.12780">
    <property type="entry name" value="N-terminal domain of ligase-like"/>
    <property type="match status" value="1"/>
</dbReference>
<reference evidence="4" key="1">
    <citation type="submission" date="2016-07" db="EMBL/GenBank/DDBJ databases">
        <title>Nontailed viruses are major unrecognized killers of bacteria in the ocean.</title>
        <authorList>
            <person name="Kauffman K."/>
            <person name="Hussain F."/>
            <person name="Yang J."/>
            <person name="Arevalo P."/>
            <person name="Brown J."/>
            <person name="Cutler M."/>
            <person name="Kelly L."/>
            <person name="Polz M.F."/>
        </authorList>
    </citation>
    <scope>NUCLEOTIDE SEQUENCE [LARGE SCALE GENOMIC DNA]</scope>
    <source>
        <strain evidence="4">10N.261.48.A1</strain>
    </source>
</reference>
<evidence type="ECO:0000313" key="3">
    <source>
        <dbReference type="EMBL" id="PMM55449.1"/>
    </source>
</evidence>
<feature type="domain" description="AMP-binding enzyme C-terminal" evidence="2">
    <location>
        <begin position="421"/>
        <end position="492"/>
    </location>
</feature>
<dbReference type="RefSeq" id="WP_102555026.1">
    <property type="nucleotide sequence ID" value="NZ_MCZJ01000045.1"/>
</dbReference>
<evidence type="ECO:0000313" key="4">
    <source>
        <dbReference type="Proteomes" id="UP000235554"/>
    </source>
</evidence>
<dbReference type="EMBL" id="MCZJ01000045">
    <property type="protein sequence ID" value="PMM55449.1"/>
    <property type="molecule type" value="Genomic_DNA"/>
</dbReference>
<dbReference type="InterPro" id="IPR000873">
    <property type="entry name" value="AMP-dep_synth/lig_dom"/>
</dbReference>
<dbReference type="PROSITE" id="PS00455">
    <property type="entry name" value="AMP_BINDING"/>
    <property type="match status" value="1"/>
</dbReference>
<accession>A0A855ILX9</accession>
<dbReference type="Pfam" id="PF00501">
    <property type="entry name" value="AMP-binding"/>
    <property type="match status" value="1"/>
</dbReference>
<dbReference type="InterPro" id="IPR020845">
    <property type="entry name" value="AMP-binding_CS"/>
</dbReference>
<dbReference type="GO" id="GO:0044550">
    <property type="term" value="P:secondary metabolite biosynthetic process"/>
    <property type="evidence" value="ECO:0007669"/>
    <property type="project" value="TreeGrafter"/>
</dbReference>
<dbReference type="GO" id="GO:0043041">
    <property type="term" value="P:amino acid activation for nonribosomal peptide biosynthetic process"/>
    <property type="evidence" value="ECO:0007669"/>
    <property type="project" value="TreeGrafter"/>
</dbReference>
<dbReference type="CDD" id="cd05930">
    <property type="entry name" value="A_NRPS"/>
    <property type="match status" value="1"/>
</dbReference>
<feature type="domain" description="AMP-dependent synthetase/ligase" evidence="1">
    <location>
        <begin position="20"/>
        <end position="367"/>
    </location>
</feature>
<dbReference type="InterPro" id="IPR042099">
    <property type="entry name" value="ANL_N_sf"/>
</dbReference>
<dbReference type="InterPro" id="IPR045851">
    <property type="entry name" value="AMP-bd_C_sf"/>
</dbReference>
<name>A0A855ILX9_9VIBR</name>
<dbReference type="Pfam" id="PF13193">
    <property type="entry name" value="AMP-binding_C"/>
    <property type="match status" value="1"/>
</dbReference>
<protein>
    <recommendedName>
        <fullName evidence="5">Amino acid adenylation domain-containing protein</fullName>
    </recommendedName>
</protein>
<dbReference type="GO" id="GO:0031177">
    <property type="term" value="F:phosphopantetheine binding"/>
    <property type="evidence" value="ECO:0007669"/>
    <property type="project" value="TreeGrafter"/>
</dbReference>
<dbReference type="Gene3D" id="3.30.300.30">
    <property type="match status" value="1"/>
</dbReference>
<gene>
    <name evidence="3" type="ORF">BCT50_10905</name>
</gene>
<comment type="caution">
    <text evidence="3">The sequence shown here is derived from an EMBL/GenBank/DDBJ whole genome shotgun (WGS) entry which is preliminary data.</text>
</comment>
<dbReference type="PANTHER" id="PTHR45527">
    <property type="entry name" value="NONRIBOSOMAL PEPTIDE SYNTHETASE"/>
    <property type="match status" value="1"/>
</dbReference>
<dbReference type="AlphaFoldDB" id="A0A855ILX9"/>